<dbReference type="NCBIfam" id="NF047646">
    <property type="entry name" value="REP_Tyr_transpos"/>
    <property type="match status" value="1"/>
</dbReference>
<evidence type="ECO:0000313" key="3">
    <source>
        <dbReference type="Proteomes" id="UP000029443"/>
    </source>
</evidence>
<dbReference type="Pfam" id="PF01797">
    <property type="entry name" value="Y1_Tnp"/>
    <property type="match status" value="1"/>
</dbReference>
<name>A0ABR4WE61_9GAMM</name>
<dbReference type="EMBL" id="ARXU01000003">
    <property type="protein sequence ID" value="KGD61809.1"/>
    <property type="molecule type" value="Genomic_DNA"/>
</dbReference>
<dbReference type="InterPro" id="IPR002686">
    <property type="entry name" value="Transposase_17"/>
</dbReference>
<dbReference type="Proteomes" id="UP000029443">
    <property type="component" value="Unassembled WGS sequence"/>
</dbReference>
<proteinExistence type="predicted"/>
<reference evidence="2 3" key="1">
    <citation type="submission" date="2012-09" db="EMBL/GenBank/DDBJ databases">
        <title>Genome Sequence of alkane-degrading Bacterium Alcanivorax jadensis T9.</title>
        <authorList>
            <person name="Lai Q."/>
            <person name="Shao Z."/>
        </authorList>
    </citation>
    <scope>NUCLEOTIDE SEQUENCE [LARGE SCALE GENOMIC DNA]</scope>
    <source>
        <strain evidence="2 3">T9</strain>
    </source>
</reference>
<dbReference type="RefSeq" id="WP_035245745.1">
    <property type="nucleotide sequence ID" value="NZ_ARXU01000003.1"/>
</dbReference>
<dbReference type="PANTHER" id="PTHR36966">
    <property type="entry name" value="REP-ASSOCIATED TYROSINE TRANSPOSASE"/>
    <property type="match status" value="1"/>
</dbReference>
<dbReference type="InterPro" id="IPR036515">
    <property type="entry name" value="Transposase_17_sf"/>
</dbReference>
<accession>A0ABR4WE61</accession>
<dbReference type="SMART" id="SM01321">
    <property type="entry name" value="Y1_Tnp"/>
    <property type="match status" value="1"/>
</dbReference>
<dbReference type="InterPro" id="IPR052715">
    <property type="entry name" value="RAYT_transposase"/>
</dbReference>
<keyword evidence="3" id="KW-1185">Reference proteome</keyword>
<evidence type="ECO:0000313" key="2">
    <source>
        <dbReference type="EMBL" id="KGD61809.1"/>
    </source>
</evidence>
<protein>
    <recommendedName>
        <fullName evidence="1">Transposase IS200-like domain-containing protein</fullName>
    </recommendedName>
</protein>
<organism evidence="2 3">
    <name type="scientific">Alcanivorax jadensis T9</name>
    <dbReference type="NCBI Taxonomy" id="1177181"/>
    <lineage>
        <taxon>Bacteria</taxon>
        <taxon>Pseudomonadati</taxon>
        <taxon>Pseudomonadota</taxon>
        <taxon>Gammaproteobacteria</taxon>
        <taxon>Oceanospirillales</taxon>
        <taxon>Alcanivoracaceae</taxon>
        <taxon>Alcanivorax</taxon>
    </lineage>
</organism>
<gene>
    <name evidence="2" type="ORF">T9A_01018</name>
</gene>
<comment type="caution">
    <text evidence="2">The sequence shown here is derived from an EMBL/GenBank/DDBJ whole genome shotgun (WGS) entry which is preliminary data.</text>
</comment>
<evidence type="ECO:0000259" key="1">
    <source>
        <dbReference type="SMART" id="SM01321"/>
    </source>
</evidence>
<sequence>MAKRYQGNRLRQGRYSEAGRIYHVTVVTNGRHPWFEDAQHARTMCRTLLWSDKQGMTSSFCFVVMPDHIHWLFTLEGKYPLSTTMNLVKGRSGRLSGGRIWQRGYHDHAIRYQESIKDIARYIVANPLRAGLVKSLRYYPYWNAMWL</sequence>
<feature type="domain" description="Transposase IS200-like" evidence="1">
    <location>
        <begin position="17"/>
        <end position="126"/>
    </location>
</feature>
<dbReference type="PANTHER" id="PTHR36966:SF1">
    <property type="entry name" value="REP-ASSOCIATED TYROSINE TRANSPOSASE"/>
    <property type="match status" value="1"/>
</dbReference>
<dbReference type="SUPFAM" id="SSF143422">
    <property type="entry name" value="Transposase IS200-like"/>
    <property type="match status" value="1"/>
</dbReference>
<dbReference type="Gene3D" id="3.30.70.1290">
    <property type="entry name" value="Transposase IS200-like"/>
    <property type="match status" value="1"/>
</dbReference>